<keyword evidence="6" id="KW-0256">Endoplasmic reticulum</keyword>
<dbReference type="EMBL" id="AFYH01002879">
    <property type="status" value="NOT_ANNOTATED_CDS"/>
    <property type="molecule type" value="Genomic_DNA"/>
</dbReference>
<dbReference type="GO" id="GO:0051726">
    <property type="term" value="P:regulation of cell cycle"/>
    <property type="evidence" value="ECO:0007669"/>
    <property type="project" value="UniProtKB-KW"/>
</dbReference>
<evidence type="ECO:0000256" key="6">
    <source>
        <dbReference type="ARBA" id="ARBA00022824"/>
    </source>
</evidence>
<dbReference type="InParanoid" id="H3BII3"/>
<keyword evidence="5" id="KW-0338">Growth arrest</keyword>
<dbReference type="FunFam" id="3.30.40.10:FF:000421">
    <property type="entry name" value="Cell growth regulator with ring finger domain 1"/>
    <property type="match status" value="1"/>
</dbReference>
<protein>
    <recommendedName>
        <fullName evidence="11">Cell growth regulator with RING finger domain protein 1</fullName>
    </recommendedName>
    <alternativeName>
        <fullName evidence="12">Cell growth regulatory gene 19 protein</fullName>
    </alternativeName>
</protein>
<dbReference type="Bgee" id="ENSLACG00000019070">
    <property type="expression patterns" value="Expressed in post-anal tail muscle and 1 other cell type or tissue"/>
</dbReference>
<comment type="subcellular location">
    <subcellularLocation>
        <location evidence="2">Endoplasmic reticulum</location>
    </subcellularLocation>
    <subcellularLocation>
        <location evidence="1">Nucleus</location>
    </subcellularLocation>
</comment>
<dbReference type="HOGENOM" id="CLU_053217_0_0_1"/>
<evidence type="ECO:0000256" key="9">
    <source>
        <dbReference type="ARBA" id="ARBA00023306"/>
    </source>
</evidence>
<comment type="function">
    <text evidence="10">Able to inhibit growth in several cell lines.</text>
</comment>
<dbReference type="Pfam" id="PF13920">
    <property type="entry name" value="zf-C3HC4_3"/>
    <property type="match status" value="1"/>
</dbReference>
<evidence type="ECO:0000256" key="14">
    <source>
        <dbReference type="SAM" id="Phobius"/>
    </source>
</evidence>
<keyword evidence="14" id="KW-0472">Membrane</keyword>
<dbReference type="GeneTree" id="ENSGT00390000004542"/>
<evidence type="ECO:0000256" key="4">
    <source>
        <dbReference type="ARBA" id="ARBA00022771"/>
    </source>
</evidence>
<keyword evidence="4 13" id="KW-0863">Zinc-finger</keyword>
<dbReference type="EMBL" id="AFYH01002878">
    <property type="status" value="NOT_ANNOTATED_CDS"/>
    <property type="molecule type" value="Genomic_DNA"/>
</dbReference>
<evidence type="ECO:0000313" key="17">
    <source>
        <dbReference type="Proteomes" id="UP000008672"/>
    </source>
</evidence>
<reference evidence="16" key="2">
    <citation type="submission" date="2025-08" db="UniProtKB">
        <authorList>
            <consortium name="Ensembl"/>
        </authorList>
    </citation>
    <scope>IDENTIFICATION</scope>
</reference>
<dbReference type="Gene3D" id="3.30.40.10">
    <property type="entry name" value="Zinc/RING finger domain, C3HC4 (zinc finger)"/>
    <property type="match status" value="1"/>
</dbReference>
<dbReference type="PANTHER" id="PTHR15379:SF2">
    <property type="entry name" value="CELL GROWTH REGULATOR WITH RING FINGER DOMAIN PROTEIN 1"/>
    <property type="match status" value="1"/>
</dbReference>
<keyword evidence="9" id="KW-0131">Cell cycle</keyword>
<sequence>FCLVHVQFLTFFYILLLFCCFFPPLFALLTTFGWDVPVILRNSEETESRPRVPKKRMVQVKNPFVLEIDNPTAASLTNGINLKLNCIENCVLTCYWGCGVQSLHEALNKHICSFRIKSPQKFEDIIKGDCLHRNQFLVEKDVTEEKLCLLPEDVGIKDLGSIPRTRYPLVALLTLAAEEDREAYEIVSEVSVIHVPDEKYGLSCRMLYQYLLTAQGQVYDLKQLFMSANDNTQALNQSLLKESSVVENLLEKFGASGDELERIEENGKDCVVCQNAMVNWVLLPCRHACLCDMCVKYFQQCPMCRQFVHESFALSNRANRFGESGTLA</sequence>
<reference evidence="16" key="3">
    <citation type="submission" date="2025-09" db="UniProtKB">
        <authorList>
            <consortium name="Ensembl"/>
        </authorList>
    </citation>
    <scope>IDENTIFICATION</scope>
</reference>
<evidence type="ECO:0000256" key="12">
    <source>
        <dbReference type="ARBA" id="ARBA00077522"/>
    </source>
</evidence>
<evidence type="ECO:0000259" key="15">
    <source>
        <dbReference type="PROSITE" id="PS50089"/>
    </source>
</evidence>
<dbReference type="eggNOG" id="KOG4265">
    <property type="taxonomic scope" value="Eukaryota"/>
</dbReference>
<evidence type="ECO:0000256" key="5">
    <source>
        <dbReference type="ARBA" id="ARBA00022810"/>
    </source>
</evidence>
<keyword evidence="8" id="KW-0539">Nucleus</keyword>
<evidence type="ECO:0000256" key="8">
    <source>
        <dbReference type="ARBA" id="ARBA00023242"/>
    </source>
</evidence>
<feature type="domain" description="RING-type" evidence="15">
    <location>
        <begin position="270"/>
        <end position="305"/>
    </location>
</feature>
<dbReference type="EMBL" id="AFYH01002880">
    <property type="status" value="NOT_ANNOTATED_CDS"/>
    <property type="molecule type" value="Genomic_DNA"/>
</dbReference>
<dbReference type="Proteomes" id="UP000008672">
    <property type="component" value="Unassembled WGS sequence"/>
</dbReference>
<dbReference type="AlphaFoldDB" id="H3BII3"/>
<evidence type="ECO:0000313" key="16">
    <source>
        <dbReference type="Ensembl" id="ENSLACP00000021704.1"/>
    </source>
</evidence>
<dbReference type="PROSITE" id="PS50089">
    <property type="entry name" value="ZF_RING_2"/>
    <property type="match status" value="1"/>
</dbReference>
<dbReference type="STRING" id="7897.ENSLACP00000021704"/>
<dbReference type="GO" id="GO:0005634">
    <property type="term" value="C:nucleus"/>
    <property type="evidence" value="ECO:0007669"/>
    <property type="project" value="UniProtKB-SubCell"/>
</dbReference>
<keyword evidence="3" id="KW-0479">Metal-binding</keyword>
<dbReference type="FunCoup" id="H3BII3">
    <property type="interactions" value="2661"/>
</dbReference>
<evidence type="ECO:0000256" key="2">
    <source>
        <dbReference type="ARBA" id="ARBA00004240"/>
    </source>
</evidence>
<dbReference type="GO" id="GO:0030308">
    <property type="term" value="P:negative regulation of cell growth"/>
    <property type="evidence" value="ECO:0007669"/>
    <property type="project" value="TreeGrafter"/>
</dbReference>
<dbReference type="OMA" id="IYCQLPK"/>
<reference evidence="17" key="1">
    <citation type="submission" date="2011-08" db="EMBL/GenBank/DDBJ databases">
        <title>The draft genome of Latimeria chalumnae.</title>
        <authorList>
            <person name="Di Palma F."/>
            <person name="Alfoldi J."/>
            <person name="Johnson J."/>
            <person name="Berlin A."/>
            <person name="Gnerre S."/>
            <person name="Jaffe D."/>
            <person name="MacCallum I."/>
            <person name="Young S."/>
            <person name="Walker B.J."/>
            <person name="Lander E."/>
            <person name="Lindblad-Toh K."/>
        </authorList>
    </citation>
    <scope>NUCLEOTIDE SEQUENCE [LARGE SCALE GENOMIC DNA]</scope>
    <source>
        <strain evidence="17">Wild caught</strain>
    </source>
</reference>
<evidence type="ECO:0000256" key="7">
    <source>
        <dbReference type="ARBA" id="ARBA00022833"/>
    </source>
</evidence>
<dbReference type="GO" id="GO:0008270">
    <property type="term" value="F:zinc ion binding"/>
    <property type="evidence" value="ECO:0007669"/>
    <property type="project" value="UniProtKB-KW"/>
</dbReference>
<dbReference type="CDD" id="cd16787">
    <property type="entry name" value="mRING-HC-C3HC5_CGRF1"/>
    <property type="match status" value="1"/>
</dbReference>
<evidence type="ECO:0000256" key="10">
    <source>
        <dbReference type="ARBA" id="ARBA00054111"/>
    </source>
</evidence>
<dbReference type="GO" id="GO:0005783">
    <property type="term" value="C:endoplasmic reticulum"/>
    <property type="evidence" value="ECO:0007669"/>
    <property type="project" value="UniProtKB-SubCell"/>
</dbReference>
<gene>
    <name evidence="16" type="primary">CGRRF1</name>
</gene>
<dbReference type="PANTHER" id="PTHR15379">
    <property type="entry name" value="CELL GROWTH REGULATOR WITH RING FINGER DOMAIN PROTEIN 1"/>
    <property type="match status" value="1"/>
</dbReference>
<dbReference type="InterPro" id="IPR001841">
    <property type="entry name" value="Znf_RING"/>
</dbReference>
<dbReference type="InterPro" id="IPR013083">
    <property type="entry name" value="Znf_RING/FYVE/PHD"/>
</dbReference>
<evidence type="ECO:0000256" key="13">
    <source>
        <dbReference type="PROSITE-ProRule" id="PRU00175"/>
    </source>
</evidence>
<keyword evidence="14" id="KW-1133">Transmembrane helix</keyword>
<dbReference type="Ensembl" id="ENSLACT00000021845.1">
    <property type="protein sequence ID" value="ENSLACP00000021704.1"/>
    <property type="gene ID" value="ENSLACG00000019070.1"/>
</dbReference>
<proteinExistence type="predicted"/>
<dbReference type="InterPro" id="IPR042496">
    <property type="entry name" value="CGRF1"/>
</dbReference>
<evidence type="ECO:0000256" key="3">
    <source>
        <dbReference type="ARBA" id="ARBA00022723"/>
    </source>
</evidence>
<accession>H3BII3</accession>
<keyword evidence="7" id="KW-0862">Zinc</keyword>
<keyword evidence="17" id="KW-1185">Reference proteome</keyword>
<dbReference type="EMBL" id="AFYH01002881">
    <property type="status" value="NOT_ANNOTATED_CDS"/>
    <property type="molecule type" value="Genomic_DNA"/>
</dbReference>
<dbReference type="SUPFAM" id="SSF57850">
    <property type="entry name" value="RING/U-box"/>
    <property type="match status" value="1"/>
</dbReference>
<keyword evidence="14" id="KW-0812">Transmembrane</keyword>
<organism evidence="16 17">
    <name type="scientific">Latimeria chalumnae</name>
    <name type="common">Coelacanth</name>
    <dbReference type="NCBI Taxonomy" id="7897"/>
    <lineage>
        <taxon>Eukaryota</taxon>
        <taxon>Metazoa</taxon>
        <taxon>Chordata</taxon>
        <taxon>Craniata</taxon>
        <taxon>Vertebrata</taxon>
        <taxon>Euteleostomi</taxon>
        <taxon>Coelacanthiformes</taxon>
        <taxon>Coelacanthidae</taxon>
        <taxon>Latimeria</taxon>
    </lineage>
</organism>
<name>H3BII3_LATCH</name>
<evidence type="ECO:0000256" key="1">
    <source>
        <dbReference type="ARBA" id="ARBA00004123"/>
    </source>
</evidence>
<evidence type="ECO:0000256" key="11">
    <source>
        <dbReference type="ARBA" id="ARBA00070853"/>
    </source>
</evidence>
<feature type="transmembrane region" description="Helical" evidence="14">
    <location>
        <begin position="12"/>
        <end position="34"/>
    </location>
</feature>